<gene>
    <name evidence="1" type="ORF">SAMN04490239_0082</name>
</gene>
<accession>A0A1H4I5L4</accession>
<protein>
    <submittedName>
        <fullName evidence="1">Uncharacterized protein</fullName>
    </submittedName>
</protein>
<organism evidence="1 2">
    <name type="scientific">Rhodococcus koreensis</name>
    <dbReference type="NCBI Taxonomy" id="99653"/>
    <lineage>
        <taxon>Bacteria</taxon>
        <taxon>Bacillati</taxon>
        <taxon>Actinomycetota</taxon>
        <taxon>Actinomycetes</taxon>
        <taxon>Mycobacteriales</taxon>
        <taxon>Nocardiaceae</taxon>
        <taxon>Rhodococcus</taxon>
    </lineage>
</organism>
<name>A0A1H4I5L4_9NOCA</name>
<evidence type="ECO:0000313" key="2">
    <source>
        <dbReference type="Proteomes" id="UP000183561"/>
    </source>
</evidence>
<sequence length="32" mass="3778">MIGIVFDIPVVGDPIWPPGVWYVNFANWWNQF</sequence>
<evidence type="ECO:0000313" key="1">
    <source>
        <dbReference type="EMBL" id="SEB29379.1"/>
    </source>
</evidence>
<reference evidence="2" key="1">
    <citation type="submission" date="2016-10" db="EMBL/GenBank/DDBJ databases">
        <authorList>
            <person name="Varghese N."/>
            <person name="Submissions S."/>
        </authorList>
    </citation>
    <scope>NUCLEOTIDE SEQUENCE [LARGE SCALE GENOMIC DNA]</scope>
    <source>
        <strain evidence="2">DSM 44498</strain>
    </source>
</reference>
<dbReference type="AlphaFoldDB" id="A0A1H4I5L4"/>
<keyword evidence="2" id="KW-1185">Reference proteome</keyword>
<dbReference type="EMBL" id="FNSV01000001">
    <property type="protein sequence ID" value="SEB29379.1"/>
    <property type="molecule type" value="Genomic_DNA"/>
</dbReference>
<proteinExistence type="predicted"/>
<dbReference type="Proteomes" id="UP000183561">
    <property type="component" value="Unassembled WGS sequence"/>
</dbReference>